<feature type="domain" description="Peptidase A1" evidence="4">
    <location>
        <begin position="100"/>
        <end position="334"/>
    </location>
</feature>
<dbReference type="AlphaFoldDB" id="C6TN31"/>
<feature type="signal peptide" evidence="3">
    <location>
        <begin position="1"/>
        <end position="23"/>
    </location>
</feature>
<comment type="similarity">
    <text evidence="1">Belongs to the peptidase A1 family.</text>
</comment>
<evidence type="ECO:0000256" key="1">
    <source>
        <dbReference type="ARBA" id="ARBA00007447"/>
    </source>
</evidence>
<dbReference type="EMBL" id="BT099144">
    <property type="protein sequence ID" value="ACU24323.1"/>
    <property type="molecule type" value="mRNA"/>
</dbReference>
<reference evidence="5" key="1">
    <citation type="submission" date="2009-08" db="EMBL/GenBank/DDBJ databases">
        <authorList>
            <person name="Cheung F."/>
            <person name="Xiao Y."/>
            <person name="Chan A."/>
            <person name="Moskal W."/>
            <person name="Town C.D."/>
        </authorList>
    </citation>
    <scope>NUCLEOTIDE SEQUENCE</scope>
</reference>
<dbReference type="SUPFAM" id="SSF50630">
    <property type="entry name" value="Acid proteases"/>
    <property type="match status" value="1"/>
</dbReference>
<feature type="active site" evidence="2">
    <location>
        <position position="118"/>
    </location>
</feature>
<dbReference type="InterPro" id="IPR033121">
    <property type="entry name" value="PEPTIDASE_A1"/>
</dbReference>
<sequence length="334" mass="35590">MEAKLATTIILIFSVIWLMRVNGIDPCASQADNSDLNVIPIYSKCSPFKPPKSDSSWDNRIINMASKDPLRFKYLSTLVGQKTVSTAPIASGQTFNIGNYVVRVKLGTPGQLLFMVLDTSTDEAFVPCSGCTGCSDATFSPKASTSYGPLDCSVPQCGQVRGLSCPATGTGACSFNQSYAGSSFSATLVQDSLRLATDVIPNYSFGCVNAITGASVPAQGLLGLGRGPLSLLSQSGSNYSGIFSYCLPSFKSYYFSGSLKLRPVGQPKSIRTTPLLRSPHRPSLYYVNFTGISVGRVLVPFPSEYLGFNPNTGSGTIIDSGTVITRFVEPFTTR</sequence>
<dbReference type="HOGENOM" id="CLU_005738_5_1_1"/>
<dbReference type="GO" id="GO:0004190">
    <property type="term" value="F:aspartic-type endopeptidase activity"/>
    <property type="evidence" value="ECO:0007669"/>
    <property type="project" value="InterPro"/>
</dbReference>
<dbReference type="InterPro" id="IPR032861">
    <property type="entry name" value="TAXi_N"/>
</dbReference>
<accession>C6TN31</accession>
<evidence type="ECO:0000313" key="5">
    <source>
        <dbReference type="EMBL" id="ACU24323.1"/>
    </source>
</evidence>
<protein>
    <recommendedName>
        <fullName evidence="4">Peptidase A1 domain-containing protein</fullName>
    </recommendedName>
</protein>
<dbReference type="GO" id="GO:0006508">
    <property type="term" value="P:proteolysis"/>
    <property type="evidence" value="ECO:0007669"/>
    <property type="project" value="InterPro"/>
</dbReference>
<dbReference type="ProMEX" id="C6TN31"/>
<dbReference type="PANTHER" id="PTHR13683">
    <property type="entry name" value="ASPARTYL PROTEASES"/>
    <property type="match status" value="1"/>
</dbReference>
<evidence type="ECO:0000259" key="4">
    <source>
        <dbReference type="PROSITE" id="PS51767"/>
    </source>
</evidence>
<dbReference type="Pfam" id="PF14543">
    <property type="entry name" value="TAXi_N"/>
    <property type="match status" value="1"/>
</dbReference>
<dbReference type="FunFam" id="2.40.70.10:FF:000040">
    <property type="entry name" value="aspartyl protease AED3"/>
    <property type="match status" value="1"/>
</dbReference>
<dbReference type="ExpressionAtlas" id="C6TN31">
    <property type="expression patterns" value="baseline and differential"/>
</dbReference>
<evidence type="ECO:0000256" key="2">
    <source>
        <dbReference type="PIRSR" id="PIRSR601461-1"/>
    </source>
</evidence>
<organism evidence="5">
    <name type="scientific">Glycine max</name>
    <name type="common">Soybean</name>
    <name type="synonym">Glycine hispida</name>
    <dbReference type="NCBI Taxonomy" id="3847"/>
    <lineage>
        <taxon>Eukaryota</taxon>
        <taxon>Viridiplantae</taxon>
        <taxon>Streptophyta</taxon>
        <taxon>Embryophyta</taxon>
        <taxon>Tracheophyta</taxon>
        <taxon>Spermatophyta</taxon>
        <taxon>Magnoliopsida</taxon>
        <taxon>eudicotyledons</taxon>
        <taxon>Gunneridae</taxon>
        <taxon>Pentapetalae</taxon>
        <taxon>rosids</taxon>
        <taxon>fabids</taxon>
        <taxon>Fabales</taxon>
        <taxon>Fabaceae</taxon>
        <taxon>Papilionoideae</taxon>
        <taxon>50 kb inversion clade</taxon>
        <taxon>NPAAA clade</taxon>
        <taxon>indigoferoid/millettioid clade</taxon>
        <taxon>Phaseoleae</taxon>
        <taxon>Glycine</taxon>
        <taxon>Glycine subgen. Soja</taxon>
    </lineage>
</organism>
<dbReference type="PROSITE" id="PS51767">
    <property type="entry name" value="PEPTIDASE_A1"/>
    <property type="match status" value="1"/>
</dbReference>
<keyword evidence="3" id="KW-0732">Signal</keyword>
<proteinExistence type="evidence at transcript level"/>
<dbReference type="InterPro" id="IPR021109">
    <property type="entry name" value="Peptidase_aspartic_dom_sf"/>
</dbReference>
<evidence type="ECO:0000256" key="3">
    <source>
        <dbReference type="SAM" id="SignalP"/>
    </source>
</evidence>
<name>C6TN31_SOYBN</name>
<dbReference type="Gene3D" id="2.40.70.10">
    <property type="entry name" value="Acid Proteases"/>
    <property type="match status" value="2"/>
</dbReference>
<dbReference type="InterPro" id="IPR001461">
    <property type="entry name" value="Aspartic_peptidase_A1"/>
</dbReference>
<dbReference type="PANTHER" id="PTHR13683:SF839">
    <property type="entry name" value="ASPARTYL PROTEASE AED3-LIKE"/>
    <property type="match status" value="1"/>
</dbReference>
<feature type="active site" evidence="2">
    <location>
        <position position="319"/>
    </location>
</feature>
<dbReference type="MEROPS" id="A01.A36"/>
<feature type="chain" id="PRO_5002971530" description="Peptidase A1 domain-containing protein" evidence="3">
    <location>
        <begin position="24"/>
        <end position="334"/>
    </location>
</feature>